<dbReference type="InterPro" id="IPR036864">
    <property type="entry name" value="Zn2-C6_fun-type_DNA-bd_sf"/>
</dbReference>
<name>A0A178Z2H1_9EURO</name>
<evidence type="ECO:0000256" key="1">
    <source>
        <dbReference type="ARBA" id="ARBA00023125"/>
    </source>
</evidence>
<evidence type="ECO:0000256" key="2">
    <source>
        <dbReference type="ARBA" id="ARBA00023242"/>
    </source>
</evidence>
<dbReference type="AlphaFoldDB" id="A0A178Z2H1"/>
<accession>A0A178Z2H1</accession>
<keyword evidence="2" id="KW-0539">Nucleus</keyword>
<organism evidence="3 4">
    <name type="scientific">Fonsecaea erecta</name>
    <dbReference type="NCBI Taxonomy" id="1367422"/>
    <lineage>
        <taxon>Eukaryota</taxon>
        <taxon>Fungi</taxon>
        <taxon>Dikarya</taxon>
        <taxon>Ascomycota</taxon>
        <taxon>Pezizomycotina</taxon>
        <taxon>Eurotiomycetes</taxon>
        <taxon>Chaetothyriomycetidae</taxon>
        <taxon>Chaetothyriales</taxon>
        <taxon>Herpotrichiellaceae</taxon>
        <taxon>Fonsecaea</taxon>
    </lineage>
</organism>
<evidence type="ECO:0000313" key="4">
    <source>
        <dbReference type="Proteomes" id="UP000078343"/>
    </source>
</evidence>
<proteinExistence type="predicted"/>
<reference evidence="3 4" key="1">
    <citation type="submission" date="2016-04" db="EMBL/GenBank/DDBJ databases">
        <title>Draft genome of Fonsecaea erecta CBS 125763.</title>
        <authorList>
            <person name="Weiss V.A."/>
            <person name="Vicente V.A."/>
            <person name="Raittz R.T."/>
            <person name="Moreno L.F."/>
            <person name="De Souza E.M."/>
            <person name="Pedrosa F.O."/>
            <person name="Steffens M.B."/>
            <person name="Faoro H."/>
            <person name="Tadra-Sfeir M.Z."/>
            <person name="Najafzadeh M.J."/>
            <person name="Felipe M.S."/>
            <person name="Teixeira M."/>
            <person name="Sun J."/>
            <person name="Xi L."/>
            <person name="Gomes R."/>
            <person name="De Azevedo C.M."/>
            <person name="Salgado C.G."/>
            <person name="Da Silva M.B."/>
            <person name="Nascimento M.F."/>
            <person name="Queiroz-Telles F."/>
            <person name="Attili D.S."/>
            <person name="Gorbushina A."/>
        </authorList>
    </citation>
    <scope>NUCLEOTIDE SEQUENCE [LARGE SCALE GENOMIC DNA]</scope>
    <source>
        <strain evidence="3 4">CBS 125763</strain>
    </source>
</reference>
<dbReference type="RefSeq" id="XP_018687261.1">
    <property type="nucleotide sequence ID" value="XM_018843420.1"/>
</dbReference>
<keyword evidence="4" id="KW-1185">Reference proteome</keyword>
<dbReference type="SUPFAM" id="SSF57701">
    <property type="entry name" value="Zn2/Cys6 DNA-binding domain"/>
    <property type="match status" value="1"/>
</dbReference>
<comment type="caution">
    <text evidence="3">The sequence shown here is derived from an EMBL/GenBank/DDBJ whole genome shotgun (WGS) entry which is preliminary data.</text>
</comment>
<sequence>MDEVREGNDEHPVSEGSTFLQEEGRYLHRYILPTTWQEFGTSSGATTVVVLAHSLGSPSAIVATALHAKEPRRLRGQASLAFLELVGDAHKKSQTGCYTCKIRHVKCGEEKANCVWFSKTSRPTGLRASRTSPVPLIAPLGSTGQYEYSFIYRDSPSSLPASTRAPLR</sequence>
<dbReference type="GO" id="GO:0000981">
    <property type="term" value="F:DNA-binding transcription factor activity, RNA polymerase II-specific"/>
    <property type="evidence" value="ECO:0007669"/>
    <property type="project" value="InterPro"/>
</dbReference>
<dbReference type="GO" id="GO:0008270">
    <property type="term" value="F:zinc ion binding"/>
    <property type="evidence" value="ECO:0007669"/>
    <property type="project" value="InterPro"/>
</dbReference>
<dbReference type="EMBL" id="LVYI01000018">
    <property type="protein sequence ID" value="OAP53894.1"/>
    <property type="molecule type" value="Genomic_DNA"/>
</dbReference>
<dbReference type="GeneID" id="30016083"/>
<evidence type="ECO:0000313" key="3">
    <source>
        <dbReference type="EMBL" id="OAP53894.1"/>
    </source>
</evidence>
<dbReference type="STRING" id="1367422.A0A178Z2H1"/>
<gene>
    <name evidence="3" type="ORF">AYL99_11916</name>
</gene>
<dbReference type="OrthoDB" id="5371334at2759"/>
<dbReference type="GO" id="GO:0003677">
    <property type="term" value="F:DNA binding"/>
    <property type="evidence" value="ECO:0007669"/>
    <property type="project" value="UniProtKB-KW"/>
</dbReference>
<protein>
    <submittedName>
        <fullName evidence="3">Uncharacterized protein</fullName>
    </submittedName>
</protein>
<dbReference type="Proteomes" id="UP000078343">
    <property type="component" value="Unassembled WGS sequence"/>
</dbReference>
<keyword evidence="1" id="KW-0238">DNA-binding</keyword>